<accession>A0AAV6W9G3</accession>
<dbReference type="EMBL" id="WHWC01000019">
    <property type="protein sequence ID" value="KAG8363683.1"/>
    <property type="molecule type" value="Genomic_DNA"/>
</dbReference>
<evidence type="ECO:0000256" key="1">
    <source>
        <dbReference type="ARBA" id="ARBA00009861"/>
    </source>
</evidence>
<dbReference type="AlphaFoldDB" id="A0AAV6W9G3"/>
<keyword evidence="5" id="KW-1185">Reference proteome</keyword>
<dbReference type="Proteomes" id="UP000826271">
    <property type="component" value="Unassembled WGS sequence"/>
</dbReference>
<sequence>MEANMQIFSTEIISPSSKTPDHLKKLQLSYLDQQAPPVYVPLIFFYQADELRGSISTNHVEISRQLKQSMSKALTSFYPLAGRIDHDNFVVDCNDNGATFIEARVCGKLMDVVQEPDIEKLKEYLPVDPTGGNIGDGTLVLVQVTYFDCGGIVLGMCFSHMLADFTSIMGFVNAWAATTRGESEFNQFTFDLASHFPPRDFLGSDFWQFFTSNKKLVTKRLVFDKEKCASLKRVASSPSGSTVKDPTRVEVVSALIWKNFIEVAKLNNLDAKKNFVAFNSVNLRPRTSPPHIMDNIFGNCFTTAIAFSGTTDVAKTDQSTRVEEFHDLISKLRMTFKSINDEYIKEAKNGGNYVKNLSSLVALILKGEVGWCSLTSWTRFPVYEVDYGWGTPIWFCTTAFALRNSAILVDNKCGDGIEAWVNMNQECIEMLETQIKLI</sequence>
<proteinExistence type="inferred from homology"/>
<organism evidence="4 5">
    <name type="scientific">Buddleja alternifolia</name>
    <dbReference type="NCBI Taxonomy" id="168488"/>
    <lineage>
        <taxon>Eukaryota</taxon>
        <taxon>Viridiplantae</taxon>
        <taxon>Streptophyta</taxon>
        <taxon>Embryophyta</taxon>
        <taxon>Tracheophyta</taxon>
        <taxon>Spermatophyta</taxon>
        <taxon>Magnoliopsida</taxon>
        <taxon>eudicotyledons</taxon>
        <taxon>Gunneridae</taxon>
        <taxon>Pentapetalae</taxon>
        <taxon>asterids</taxon>
        <taxon>lamiids</taxon>
        <taxon>Lamiales</taxon>
        <taxon>Scrophulariaceae</taxon>
        <taxon>Buddlejeae</taxon>
        <taxon>Buddleja</taxon>
    </lineage>
</organism>
<reference evidence="4" key="1">
    <citation type="submission" date="2019-10" db="EMBL/GenBank/DDBJ databases">
        <authorList>
            <person name="Zhang R."/>
            <person name="Pan Y."/>
            <person name="Wang J."/>
            <person name="Ma R."/>
            <person name="Yu S."/>
        </authorList>
    </citation>
    <scope>NUCLEOTIDE SEQUENCE</scope>
    <source>
        <strain evidence="4">LA-IB0</strain>
        <tissue evidence="4">Leaf</tissue>
    </source>
</reference>
<dbReference type="PANTHER" id="PTHR31623:SF17">
    <property type="entry name" value="F21J9.9"/>
    <property type="match status" value="1"/>
</dbReference>
<gene>
    <name evidence="4" type="ORF">BUALT_Bualt19G0047900</name>
</gene>
<dbReference type="PANTHER" id="PTHR31623">
    <property type="entry name" value="F21J9.9"/>
    <property type="match status" value="1"/>
</dbReference>
<dbReference type="InterPro" id="IPR023213">
    <property type="entry name" value="CAT-like_dom_sf"/>
</dbReference>
<comment type="similarity">
    <text evidence="1">Belongs to the plant acyltransferase family.</text>
</comment>
<keyword evidence="3" id="KW-0012">Acyltransferase</keyword>
<evidence type="ECO:0000313" key="4">
    <source>
        <dbReference type="EMBL" id="KAG8363683.1"/>
    </source>
</evidence>
<comment type="caution">
    <text evidence="4">The sequence shown here is derived from an EMBL/GenBank/DDBJ whole genome shotgun (WGS) entry which is preliminary data.</text>
</comment>
<name>A0AAV6W9G3_9LAMI</name>
<evidence type="ECO:0000256" key="3">
    <source>
        <dbReference type="ARBA" id="ARBA00023315"/>
    </source>
</evidence>
<protein>
    <submittedName>
        <fullName evidence="4">Uncharacterized protein</fullName>
    </submittedName>
</protein>
<evidence type="ECO:0000313" key="5">
    <source>
        <dbReference type="Proteomes" id="UP000826271"/>
    </source>
</evidence>
<dbReference type="Gene3D" id="3.30.559.10">
    <property type="entry name" value="Chloramphenicol acetyltransferase-like domain"/>
    <property type="match status" value="2"/>
</dbReference>
<keyword evidence="2" id="KW-0808">Transferase</keyword>
<dbReference type="Pfam" id="PF02458">
    <property type="entry name" value="Transferase"/>
    <property type="match status" value="1"/>
</dbReference>
<evidence type="ECO:0000256" key="2">
    <source>
        <dbReference type="ARBA" id="ARBA00022679"/>
    </source>
</evidence>
<dbReference type="GO" id="GO:0016746">
    <property type="term" value="F:acyltransferase activity"/>
    <property type="evidence" value="ECO:0007669"/>
    <property type="project" value="UniProtKB-KW"/>
</dbReference>